<comment type="caution">
    <text evidence="2">The sequence shown here is derived from an EMBL/GenBank/DDBJ whole genome shotgun (WGS) entry which is preliminary data.</text>
</comment>
<protein>
    <submittedName>
        <fullName evidence="2">4558_t:CDS:1</fullName>
    </submittedName>
</protein>
<gene>
    <name evidence="2" type="ORF">AGERDE_LOCUS2171</name>
</gene>
<feature type="domain" description="GmrSD restriction endonucleases N-terminal" evidence="1">
    <location>
        <begin position="18"/>
        <end position="125"/>
    </location>
</feature>
<keyword evidence="3" id="KW-1185">Reference proteome</keyword>
<sequence>MSESIPKARNVTHTMTKLYSRLEKGTIDITPDFQRDVVWGESRQSHLIDSVLKNFYIPPLIFSCKQVNNKLVRVCIDGKQRLTSIKRFMDNKIPHVDAYDSHKEKRYYSQSKNGRSRTLSQLEREMFGGSGFICVEYSNLTLKQEQEIFGRVQFGMTLTSAEKLKAISSPVSEYAHQIFSTYPSLARIVDARRDRAFQLIVQSLHMIETEPPNFRSTPSLITKYIKLDRNVPRELYDTTQHVFKTLDSLIEADVTLINRSHRLAPIEFVFVCYMIAKHPDLSIEQYQHYILSMKQDVRQSHVDIRFNRNVYDTLMGFLRKMSAEIDNPRTSPTYNEVEWIKVEDNNEVEIKLENNNEVKRIKRQREDNELVFEEDSEEDSDIELVYGEKDRERVRLQVDEIFRIFGAKKIKIEE</sequence>
<evidence type="ECO:0000313" key="2">
    <source>
        <dbReference type="EMBL" id="CAG8459402.1"/>
    </source>
</evidence>
<proteinExistence type="predicted"/>
<evidence type="ECO:0000259" key="1">
    <source>
        <dbReference type="Pfam" id="PF03235"/>
    </source>
</evidence>
<reference evidence="2" key="1">
    <citation type="submission" date="2021-06" db="EMBL/GenBank/DDBJ databases">
        <authorList>
            <person name="Kallberg Y."/>
            <person name="Tangrot J."/>
            <person name="Rosling A."/>
        </authorList>
    </citation>
    <scope>NUCLEOTIDE SEQUENCE</scope>
    <source>
        <strain evidence="2">MT106</strain>
    </source>
</reference>
<name>A0A9N8YVZ5_9GLOM</name>
<organism evidence="2 3">
    <name type="scientific">Ambispora gerdemannii</name>
    <dbReference type="NCBI Taxonomy" id="144530"/>
    <lineage>
        <taxon>Eukaryota</taxon>
        <taxon>Fungi</taxon>
        <taxon>Fungi incertae sedis</taxon>
        <taxon>Mucoromycota</taxon>
        <taxon>Glomeromycotina</taxon>
        <taxon>Glomeromycetes</taxon>
        <taxon>Archaeosporales</taxon>
        <taxon>Ambisporaceae</taxon>
        <taxon>Ambispora</taxon>
    </lineage>
</organism>
<dbReference type="PANTHER" id="PTHR39639">
    <property type="entry name" value="CHROMOSOME 16, WHOLE GENOME SHOTGUN SEQUENCE"/>
    <property type="match status" value="1"/>
</dbReference>
<evidence type="ECO:0000313" key="3">
    <source>
        <dbReference type="Proteomes" id="UP000789831"/>
    </source>
</evidence>
<dbReference type="AlphaFoldDB" id="A0A9N8YVZ5"/>
<dbReference type="EMBL" id="CAJVPL010000171">
    <property type="protein sequence ID" value="CAG8459402.1"/>
    <property type="molecule type" value="Genomic_DNA"/>
</dbReference>
<dbReference type="PANTHER" id="PTHR39639:SF1">
    <property type="entry name" value="DUF262 DOMAIN-CONTAINING PROTEIN"/>
    <property type="match status" value="1"/>
</dbReference>
<dbReference type="Pfam" id="PF03235">
    <property type="entry name" value="GmrSD_N"/>
    <property type="match status" value="1"/>
</dbReference>
<dbReference type="InterPro" id="IPR004919">
    <property type="entry name" value="GmrSD_N"/>
</dbReference>
<accession>A0A9N8YVZ5</accession>
<dbReference type="OrthoDB" id="5419821at2759"/>
<dbReference type="Proteomes" id="UP000789831">
    <property type="component" value="Unassembled WGS sequence"/>
</dbReference>